<reference evidence="5" key="1">
    <citation type="journal article" date="2019" name="Int. J. Syst. Evol. Microbiol.">
        <title>The Global Catalogue of Microorganisms (GCM) 10K type strain sequencing project: providing services to taxonomists for standard genome sequencing and annotation.</title>
        <authorList>
            <consortium name="The Broad Institute Genomics Platform"/>
            <consortium name="The Broad Institute Genome Sequencing Center for Infectious Disease"/>
            <person name="Wu L."/>
            <person name="Ma J."/>
        </authorList>
    </citation>
    <scope>NUCLEOTIDE SEQUENCE [LARGE SCALE GENOMIC DNA]</scope>
    <source>
        <strain evidence="5">JCM 31920</strain>
    </source>
</reference>
<feature type="chain" id="PRO_5047084233" evidence="2">
    <location>
        <begin position="21"/>
        <end position="407"/>
    </location>
</feature>
<evidence type="ECO:0000259" key="3">
    <source>
        <dbReference type="SMART" id="SM00093"/>
    </source>
</evidence>
<dbReference type="InterPro" id="IPR000215">
    <property type="entry name" value="Serpin_fam"/>
</dbReference>
<dbReference type="CDD" id="cd19588">
    <property type="entry name" value="serpin_miropin-like"/>
    <property type="match status" value="1"/>
</dbReference>
<evidence type="ECO:0000256" key="1">
    <source>
        <dbReference type="RuleBase" id="RU000411"/>
    </source>
</evidence>
<dbReference type="Gene3D" id="3.30.497.10">
    <property type="entry name" value="Antithrombin, subunit I, domain 2"/>
    <property type="match status" value="1"/>
</dbReference>
<proteinExistence type="inferred from homology"/>
<evidence type="ECO:0000313" key="4">
    <source>
        <dbReference type="EMBL" id="GAA4437127.1"/>
    </source>
</evidence>
<dbReference type="Pfam" id="PF00079">
    <property type="entry name" value="Serpin"/>
    <property type="match status" value="1"/>
</dbReference>
<sequence>MKPSKFLSAALFSLSGILFLACSQDKSPQPGVGKPVHVSSRVADQTNDFAFDLTRNLYKTEPAGDNIFVSPLSLHIALGMLLNGAEGETRDGILKALKAEESSVEALNEAYTTLLKELPAADNKVKLDIANAVWTRKNFAVKPGFHAILKEIFDSEAYEEPFDQSTVDKINHWASEKTQGKIQKVIDEISDDHVMFLMNALYFKGDWKYAFDQSKTRDWDFQLAGGGSKKVKMMLAESDFRTLSTEDYSVVELPYSSGQFNLTLFVPHQAEKLTDLLEDLDHAEWEKVQQQLSVKGLKVGLPKFRLDYEIQLGNVLAQMGMSRAFSDAAQFGKISDHPLLVSFVKQNTFLGIDEEGTEAAAVTTIGIGTTSTGGTAKPAIIADRPFFFIISEKTSKTILFTGRIMNP</sequence>
<protein>
    <submittedName>
        <fullName evidence="4">Serpin family protein</fullName>
    </submittedName>
</protein>
<feature type="domain" description="Serpin" evidence="3">
    <location>
        <begin position="51"/>
        <end position="407"/>
    </location>
</feature>
<comment type="similarity">
    <text evidence="1">Belongs to the serpin family.</text>
</comment>
<gene>
    <name evidence="4" type="ORF">GCM10023091_15930</name>
</gene>
<keyword evidence="5" id="KW-1185">Reference proteome</keyword>
<keyword evidence="2" id="KW-0732">Signal</keyword>
<dbReference type="Gene3D" id="2.30.39.10">
    <property type="entry name" value="Alpha-1-antitrypsin, domain 1"/>
    <property type="match status" value="1"/>
</dbReference>
<dbReference type="EMBL" id="BAABEY010000017">
    <property type="protein sequence ID" value="GAA4437127.1"/>
    <property type="molecule type" value="Genomic_DNA"/>
</dbReference>
<comment type="caution">
    <text evidence="4">The sequence shown here is derived from an EMBL/GenBank/DDBJ whole genome shotgun (WGS) entry which is preliminary data.</text>
</comment>
<dbReference type="InterPro" id="IPR023795">
    <property type="entry name" value="Serpin_CS"/>
</dbReference>
<organism evidence="4 5">
    <name type="scientific">Ravibacter arvi</name>
    <dbReference type="NCBI Taxonomy" id="2051041"/>
    <lineage>
        <taxon>Bacteria</taxon>
        <taxon>Pseudomonadati</taxon>
        <taxon>Bacteroidota</taxon>
        <taxon>Cytophagia</taxon>
        <taxon>Cytophagales</taxon>
        <taxon>Spirosomataceae</taxon>
        <taxon>Ravibacter</taxon>
    </lineage>
</organism>
<dbReference type="PROSITE" id="PS51257">
    <property type="entry name" value="PROKAR_LIPOPROTEIN"/>
    <property type="match status" value="1"/>
</dbReference>
<dbReference type="SMART" id="SM00093">
    <property type="entry name" value="SERPIN"/>
    <property type="match status" value="1"/>
</dbReference>
<dbReference type="SUPFAM" id="SSF56574">
    <property type="entry name" value="Serpins"/>
    <property type="match status" value="1"/>
</dbReference>
<dbReference type="PROSITE" id="PS00284">
    <property type="entry name" value="SERPIN"/>
    <property type="match status" value="1"/>
</dbReference>
<dbReference type="InterPro" id="IPR036186">
    <property type="entry name" value="Serpin_sf"/>
</dbReference>
<dbReference type="PANTHER" id="PTHR11461">
    <property type="entry name" value="SERINE PROTEASE INHIBITOR, SERPIN"/>
    <property type="match status" value="1"/>
</dbReference>
<dbReference type="InterPro" id="IPR042178">
    <property type="entry name" value="Serpin_sf_1"/>
</dbReference>
<feature type="signal peptide" evidence="2">
    <location>
        <begin position="1"/>
        <end position="20"/>
    </location>
</feature>
<dbReference type="Proteomes" id="UP001501508">
    <property type="component" value="Unassembled WGS sequence"/>
</dbReference>
<accession>A0ABP8LX64</accession>
<dbReference type="RefSeq" id="WP_345027826.1">
    <property type="nucleotide sequence ID" value="NZ_BAABEY010000017.1"/>
</dbReference>
<dbReference type="InterPro" id="IPR023796">
    <property type="entry name" value="Serpin_dom"/>
</dbReference>
<dbReference type="PANTHER" id="PTHR11461:SF211">
    <property type="entry name" value="GH10112P-RELATED"/>
    <property type="match status" value="1"/>
</dbReference>
<evidence type="ECO:0000313" key="5">
    <source>
        <dbReference type="Proteomes" id="UP001501508"/>
    </source>
</evidence>
<evidence type="ECO:0000256" key="2">
    <source>
        <dbReference type="SAM" id="SignalP"/>
    </source>
</evidence>
<dbReference type="InterPro" id="IPR042185">
    <property type="entry name" value="Serpin_sf_2"/>
</dbReference>
<name>A0ABP8LX64_9BACT</name>